<dbReference type="InterPro" id="IPR000897">
    <property type="entry name" value="SRP54_GTPase_dom"/>
</dbReference>
<evidence type="ECO:0000256" key="12">
    <source>
        <dbReference type="ARBA" id="ARBA00025337"/>
    </source>
</evidence>
<dbReference type="OrthoDB" id="9778554at2"/>
<dbReference type="CDD" id="cd17873">
    <property type="entry name" value="FlhF"/>
    <property type="match status" value="1"/>
</dbReference>
<keyword evidence="17" id="KW-0969">Cilium</keyword>
<comment type="caution">
    <text evidence="17">The sequence shown here is derived from an EMBL/GenBank/DDBJ whole genome shotgun (WGS) entry which is preliminary data.</text>
</comment>
<evidence type="ECO:0000313" key="17">
    <source>
        <dbReference type="EMBL" id="PWV63267.1"/>
    </source>
</evidence>
<evidence type="ECO:0000256" key="8">
    <source>
        <dbReference type="ARBA" id="ARBA00022927"/>
    </source>
</evidence>
<dbReference type="RefSeq" id="WP_110017775.1">
    <property type="nucleotide sequence ID" value="NZ_QGTJ01000003.1"/>
</dbReference>
<keyword evidence="17" id="KW-0282">Flagellum</keyword>
<reference evidence="17 18" key="1">
    <citation type="submission" date="2018-05" db="EMBL/GenBank/DDBJ databases">
        <title>Genomic Encyclopedia of Type Strains, Phase IV (KMG-IV): sequencing the most valuable type-strain genomes for metagenomic binning, comparative biology and taxonomic classification.</title>
        <authorList>
            <person name="Goeker M."/>
        </authorList>
    </citation>
    <scope>NUCLEOTIDE SEQUENCE [LARGE SCALE GENOMIC DNA]</scope>
    <source>
        <strain evidence="17 18">DSM 23606</strain>
    </source>
</reference>
<dbReference type="GO" id="GO:0006614">
    <property type="term" value="P:SRP-dependent cotranslational protein targeting to membrane"/>
    <property type="evidence" value="ECO:0007669"/>
    <property type="project" value="UniProtKB-UniRule"/>
</dbReference>
<dbReference type="GO" id="GO:0015031">
    <property type="term" value="P:protein transport"/>
    <property type="evidence" value="ECO:0007669"/>
    <property type="project" value="UniProtKB-KW"/>
</dbReference>
<comment type="similarity">
    <text evidence="2">Belongs to the GTP-binding SRP family.</text>
</comment>
<keyword evidence="9" id="KW-0342">GTP-binding</keyword>
<keyword evidence="11" id="KW-1006">Bacterial flagellum protein export</keyword>
<gene>
    <name evidence="17" type="ORF">C7443_103192</name>
</gene>
<accession>A0A317MXB2</accession>
<dbReference type="GO" id="GO:0044781">
    <property type="term" value="P:bacterial-type flagellum organization"/>
    <property type="evidence" value="ECO:0007669"/>
    <property type="project" value="UniProtKB-UniRule"/>
</dbReference>
<evidence type="ECO:0000256" key="10">
    <source>
        <dbReference type="ARBA" id="ARBA00023136"/>
    </source>
</evidence>
<dbReference type="SMART" id="SM00382">
    <property type="entry name" value="AAA"/>
    <property type="match status" value="1"/>
</dbReference>
<evidence type="ECO:0000259" key="16">
    <source>
        <dbReference type="SMART" id="SM00962"/>
    </source>
</evidence>
<organism evidence="17 18">
    <name type="scientific">Plasticicumulans acidivorans</name>
    <dbReference type="NCBI Taxonomy" id="886464"/>
    <lineage>
        <taxon>Bacteria</taxon>
        <taxon>Pseudomonadati</taxon>
        <taxon>Pseudomonadota</taxon>
        <taxon>Gammaproteobacteria</taxon>
        <taxon>Candidatus Competibacteraceae</taxon>
        <taxon>Plasticicumulans</taxon>
    </lineage>
</organism>
<feature type="domain" description="SRP54-type proteins GTP-binding" evidence="16">
    <location>
        <begin position="230"/>
        <end position="421"/>
    </location>
</feature>
<evidence type="ECO:0000259" key="15">
    <source>
        <dbReference type="SMART" id="SM00382"/>
    </source>
</evidence>
<evidence type="ECO:0000256" key="4">
    <source>
        <dbReference type="ARBA" id="ARBA00022448"/>
    </source>
</evidence>
<keyword evidence="5" id="KW-1003">Cell membrane</keyword>
<dbReference type="NCBIfam" id="TIGR03499">
    <property type="entry name" value="FlhF"/>
    <property type="match status" value="1"/>
</dbReference>
<feature type="domain" description="AAA+ ATPase" evidence="15">
    <location>
        <begin position="229"/>
        <end position="371"/>
    </location>
</feature>
<dbReference type="PANTHER" id="PTHR43134">
    <property type="entry name" value="SIGNAL RECOGNITION PARTICLE RECEPTOR SUBUNIT ALPHA"/>
    <property type="match status" value="1"/>
</dbReference>
<evidence type="ECO:0000256" key="11">
    <source>
        <dbReference type="ARBA" id="ARBA00023225"/>
    </source>
</evidence>
<evidence type="ECO:0000256" key="9">
    <source>
        <dbReference type="ARBA" id="ARBA00023134"/>
    </source>
</evidence>
<keyword evidence="7" id="KW-1005">Bacterial flagellum biogenesis</keyword>
<dbReference type="InterPro" id="IPR047040">
    <property type="entry name" value="FlhF__GTPase_dom"/>
</dbReference>
<keyword evidence="4" id="KW-0813">Transport</keyword>
<dbReference type="InterPro" id="IPR020006">
    <property type="entry name" value="FlhF"/>
</dbReference>
<dbReference type="SUPFAM" id="SSF52540">
    <property type="entry name" value="P-loop containing nucleoside triphosphate hydrolases"/>
    <property type="match status" value="1"/>
</dbReference>
<keyword evidence="10" id="KW-0472">Membrane</keyword>
<dbReference type="SMART" id="SM00962">
    <property type="entry name" value="SRP54"/>
    <property type="match status" value="1"/>
</dbReference>
<evidence type="ECO:0000256" key="13">
    <source>
        <dbReference type="NCBIfam" id="TIGR03499"/>
    </source>
</evidence>
<evidence type="ECO:0000256" key="5">
    <source>
        <dbReference type="ARBA" id="ARBA00022475"/>
    </source>
</evidence>
<protein>
    <recommendedName>
        <fullName evidence="3 13">Flagellar biosynthesis protein FlhF</fullName>
    </recommendedName>
</protein>
<dbReference type="InterPro" id="IPR027417">
    <property type="entry name" value="P-loop_NTPase"/>
</dbReference>
<evidence type="ECO:0000256" key="3">
    <source>
        <dbReference type="ARBA" id="ARBA00014919"/>
    </source>
</evidence>
<dbReference type="EMBL" id="QGTJ01000003">
    <property type="protein sequence ID" value="PWV63267.1"/>
    <property type="molecule type" value="Genomic_DNA"/>
</dbReference>
<dbReference type="GO" id="GO:0005886">
    <property type="term" value="C:plasma membrane"/>
    <property type="evidence" value="ECO:0007669"/>
    <property type="project" value="UniProtKB-SubCell"/>
</dbReference>
<dbReference type="Pfam" id="PF00448">
    <property type="entry name" value="SRP54"/>
    <property type="match status" value="1"/>
</dbReference>
<dbReference type="InterPro" id="IPR003593">
    <property type="entry name" value="AAA+_ATPase"/>
</dbReference>
<dbReference type="FunFam" id="3.40.50.300:FF:000695">
    <property type="entry name" value="Flagellar biosynthesis regulator FlhF"/>
    <property type="match status" value="1"/>
</dbReference>
<keyword evidence="17" id="KW-0966">Cell projection</keyword>
<sequence length="448" mass="47663">MRLKRIYAANIREGMKRVREELGADAVILSNRKLEDGIEIVAATDYDERAYAGLQRQAVETAEAAAPAAAVPAAPVVAAVEPVAAPVAARSGLFAAASRPAPVTAAPPPRKPAPAESRAPSIDTVDTRARPSVAWAQDPVLVQMQREISSLRELLEQQMTSIAWGRAGRQQPQRFELLERLLKLGLDAELAYQLTDAALAQPDGEHAWQAALAQLGAGLLTDDGDILAQGGVVALVGPTGVGKTTTVAKLAARYTLRHGPRKVGLVTTDSYRIGAFDQLRTFAMILDVPVRIASDAAELRQALADFADKELVLIDTAGMSQRDVRLAQQLSMLQTLPAVRTWLVMAANAQGSTLDEAADAFAGANPAGAILTKLDETSCLGGVLGVLYRRGLRLAFIANGQRVPEDLQTARTDELLQTAIDLASARNFSVAEEAMLLTYGRRVANASL</sequence>
<comment type="subcellular location">
    <subcellularLocation>
        <location evidence="1">Cell membrane</location>
        <topology evidence="1">Peripheral membrane protein</topology>
        <orientation evidence="1">Cytoplasmic side</orientation>
    </subcellularLocation>
</comment>
<keyword evidence="6" id="KW-0547">Nucleotide-binding</keyword>
<keyword evidence="18" id="KW-1185">Reference proteome</keyword>
<evidence type="ECO:0000313" key="18">
    <source>
        <dbReference type="Proteomes" id="UP000246569"/>
    </source>
</evidence>
<feature type="region of interest" description="Disordered" evidence="14">
    <location>
        <begin position="98"/>
        <end position="124"/>
    </location>
</feature>
<dbReference type="GO" id="GO:0005525">
    <property type="term" value="F:GTP binding"/>
    <property type="evidence" value="ECO:0007669"/>
    <property type="project" value="UniProtKB-UniRule"/>
</dbReference>
<dbReference type="PANTHER" id="PTHR43134:SF3">
    <property type="entry name" value="FLAGELLAR BIOSYNTHESIS PROTEIN FLHF"/>
    <property type="match status" value="1"/>
</dbReference>
<evidence type="ECO:0000256" key="14">
    <source>
        <dbReference type="SAM" id="MobiDB-lite"/>
    </source>
</evidence>
<comment type="function">
    <text evidence="12">Necessary for flagellar biosynthesis. May be involved in translocation of the flagellum.</text>
</comment>
<dbReference type="GO" id="GO:0003924">
    <property type="term" value="F:GTPase activity"/>
    <property type="evidence" value="ECO:0007669"/>
    <property type="project" value="UniProtKB-UniRule"/>
</dbReference>
<evidence type="ECO:0000256" key="6">
    <source>
        <dbReference type="ARBA" id="ARBA00022741"/>
    </source>
</evidence>
<proteinExistence type="inferred from homology"/>
<dbReference type="GO" id="GO:0005047">
    <property type="term" value="F:signal recognition particle binding"/>
    <property type="evidence" value="ECO:0007669"/>
    <property type="project" value="TreeGrafter"/>
</dbReference>
<name>A0A317MXB2_9GAMM</name>
<dbReference type="AlphaFoldDB" id="A0A317MXB2"/>
<dbReference type="Proteomes" id="UP000246569">
    <property type="component" value="Unassembled WGS sequence"/>
</dbReference>
<evidence type="ECO:0000256" key="1">
    <source>
        <dbReference type="ARBA" id="ARBA00004413"/>
    </source>
</evidence>
<keyword evidence="8" id="KW-0653">Protein transport</keyword>
<evidence type="ECO:0000256" key="2">
    <source>
        <dbReference type="ARBA" id="ARBA00008531"/>
    </source>
</evidence>
<evidence type="ECO:0000256" key="7">
    <source>
        <dbReference type="ARBA" id="ARBA00022795"/>
    </source>
</evidence>
<dbReference type="Gene3D" id="3.40.50.300">
    <property type="entry name" value="P-loop containing nucleotide triphosphate hydrolases"/>
    <property type="match status" value="1"/>
</dbReference>